<reference evidence="7" key="1">
    <citation type="submission" date="2020-02" db="EMBL/GenBank/DDBJ databases">
        <authorList>
            <person name="Meier V. D."/>
        </authorList>
    </citation>
    <scope>NUCLEOTIDE SEQUENCE</scope>
    <source>
        <strain evidence="7">AVDCRST_MAG12</strain>
    </source>
</reference>
<dbReference type="PROSITE" id="PS50850">
    <property type="entry name" value="MFS"/>
    <property type="match status" value="1"/>
</dbReference>
<keyword evidence="3 5" id="KW-1133">Transmembrane helix</keyword>
<dbReference type="InterPro" id="IPR020846">
    <property type="entry name" value="MFS_dom"/>
</dbReference>
<evidence type="ECO:0000256" key="3">
    <source>
        <dbReference type="ARBA" id="ARBA00022989"/>
    </source>
</evidence>
<dbReference type="AlphaFoldDB" id="A0A6J4RJ84"/>
<evidence type="ECO:0000256" key="5">
    <source>
        <dbReference type="SAM" id="Phobius"/>
    </source>
</evidence>
<accession>A0A6J4RJ84</accession>
<dbReference type="PRINTS" id="PR01036">
    <property type="entry name" value="TCRTETB"/>
</dbReference>
<sequence>MNGSPTTAGSQTRDGGALDRATLVVAGVVILRAVMSILDATVVNVTLDTLVRELDSTLPTIQWVISGYTLALASVIPISGWAADRFGARKLWLVAVALFTCSSILCALAWSAGALIAFRVLQGIGGGLLTPVGTAIIARAAGPRRMGRVMSLMGVPLLLGPVLGPVLGGLLLQTASWHWIFLINVPVGADSPLLDPRLFAGRTFSAAAITVFALGTAAFGSMLLLPLYFQQVRGESLLVTGLLTTPQALGMAVAMSCRADSQTRSARGGSCR</sequence>
<dbReference type="Gene3D" id="1.20.1720.10">
    <property type="entry name" value="Multidrug resistance protein D"/>
    <property type="match status" value="1"/>
</dbReference>
<evidence type="ECO:0000313" key="7">
    <source>
        <dbReference type="EMBL" id="CAA9474815.1"/>
    </source>
</evidence>
<feature type="transmembrane region" description="Helical" evidence="5">
    <location>
        <begin position="206"/>
        <end position="225"/>
    </location>
</feature>
<dbReference type="Pfam" id="PF07690">
    <property type="entry name" value="MFS_1"/>
    <property type="match status" value="1"/>
</dbReference>
<keyword evidence="4 5" id="KW-0472">Membrane</keyword>
<proteinExistence type="predicted"/>
<dbReference type="GO" id="GO:0022857">
    <property type="term" value="F:transmembrane transporter activity"/>
    <property type="evidence" value="ECO:0007669"/>
    <property type="project" value="InterPro"/>
</dbReference>
<feature type="transmembrane region" description="Helical" evidence="5">
    <location>
        <begin position="116"/>
        <end position="137"/>
    </location>
</feature>
<dbReference type="InterPro" id="IPR011701">
    <property type="entry name" value="MFS"/>
</dbReference>
<dbReference type="InterPro" id="IPR036259">
    <property type="entry name" value="MFS_trans_sf"/>
</dbReference>
<comment type="subcellular location">
    <subcellularLocation>
        <location evidence="1">Cell membrane</location>
        <topology evidence="1">Multi-pass membrane protein</topology>
    </subcellularLocation>
</comment>
<organism evidence="7">
    <name type="scientific">uncultured Rubrobacteraceae bacterium</name>
    <dbReference type="NCBI Taxonomy" id="349277"/>
    <lineage>
        <taxon>Bacteria</taxon>
        <taxon>Bacillati</taxon>
        <taxon>Actinomycetota</taxon>
        <taxon>Rubrobacteria</taxon>
        <taxon>Rubrobacterales</taxon>
        <taxon>Rubrobacteraceae</taxon>
        <taxon>environmental samples</taxon>
    </lineage>
</organism>
<evidence type="ECO:0000259" key="6">
    <source>
        <dbReference type="PROSITE" id="PS50850"/>
    </source>
</evidence>
<feature type="transmembrane region" description="Helical" evidence="5">
    <location>
        <begin position="21"/>
        <end position="43"/>
    </location>
</feature>
<dbReference type="PANTHER" id="PTHR23501">
    <property type="entry name" value="MAJOR FACILITATOR SUPERFAMILY"/>
    <property type="match status" value="1"/>
</dbReference>
<dbReference type="EMBL" id="CADCVK010000171">
    <property type="protein sequence ID" value="CAA9474815.1"/>
    <property type="molecule type" value="Genomic_DNA"/>
</dbReference>
<dbReference type="SUPFAM" id="SSF103473">
    <property type="entry name" value="MFS general substrate transporter"/>
    <property type="match status" value="1"/>
</dbReference>
<dbReference type="PANTHER" id="PTHR23501:SF1">
    <property type="entry name" value="TRANSPORT PROTEIN HSRA-RELATED"/>
    <property type="match status" value="1"/>
</dbReference>
<feature type="domain" description="Major facilitator superfamily (MFS) profile" evidence="6">
    <location>
        <begin position="25"/>
        <end position="272"/>
    </location>
</feature>
<feature type="transmembrane region" description="Helical" evidence="5">
    <location>
        <begin position="149"/>
        <end position="171"/>
    </location>
</feature>
<evidence type="ECO:0000256" key="2">
    <source>
        <dbReference type="ARBA" id="ARBA00022692"/>
    </source>
</evidence>
<gene>
    <name evidence="7" type="ORF">AVDCRST_MAG12-1071</name>
</gene>
<name>A0A6J4RJ84_9ACTN</name>
<feature type="transmembrane region" description="Helical" evidence="5">
    <location>
        <begin position="63"/>
        <end position="84"/>
    </location>
</feature>
<dbReference type="GO" id="GO:0005886">
    <property type="term" value="C:plasma membrane"/>
    <property type="evidence" value="ECO:0007669"/>
    <property type="project" value="UniProtKB-SubCell"/>
</dbReference>
<evidence type="ECO:0000256" key="1">
    <source>
        <dbReference type="ARBA" id="ARBA00004651"/>
    </source>
</evidence>
<protein>
    <submittedName>
        <fullName evidence="7">Uncharacterized MFS-type transporter</fullName>
    </submittedName>
</protein>
<feature type="transmembrane region" description="Helical" evidence="5">
    <location>
        <begin position="91"/>
        <end position="110"/>
    </location>
</feature>
<evidence type="ECO:0000256" key="4">
    <source>
        <dbReference type="ARBA" id="ARBA00023136"/>
    </source>
</evidence>
<keyword evidence="2 5" id="KW-0812">Transmembrane</keyword>